<dbReference type="SUPFAM" id="SSF52540">
    <property type="entry name" value="P-loop containing nucleoside triphosphate hydrolases"/>
    <property type="match status" value="1"/>
</dbReference>
<keyword evidence="2" id="KW-0472">Membrane</keyword>
<feature type="transmembrane region" description="Helical" evidence="2">
    <location>
        <begin position="378"/>
        <end position="400"/>
    </location>
</feature>
<evidence type="ECO:0000256" key="1">
    <source>
        <dbReference type="SAM" id="MobiDB-lite"/>
    </source>
</evidence>
<organism evidence="4 5">
    <name type="scientific">Pseudomonas syringae pv. aptata</name>
    <dbReference type="NCBI Taxonomy" id="83167"/>
    <lineage>
        <taxon>Bacteria</taxon>
        <taxon>Pseudomonadati</taxon>
        <taxon>Pseudomonadota</taxon>
        <taxon>Gammaproteobacteria</taxon>
        <taxon>Pseudomonadales</taxon>
        <taxon>Pseudomonadaceae</taxon>
        <taxon>Pseudomonas</taxon>
        <taxon>Pseudomonas syringae</taxon>
    </lineage>
</organism>
<dbReference type="Pfam" id="PF07693">
    <property type="entry name" value="KAP_NTPase"/>
    <property type="match status" value="1"/>
</dbReference>
<evidence type="ECO:0000256" key="2">
    <source>
        <dbReference type="SAM" id="Phobius"/>
    </source>
</evidence>
<feature type="compositionally biased region" description="Basic and acidic residues" evidence="1">
    <location>
        <begin position="429"/>
        <end position="438"/>
    </location>
</feature>
<dbReference type="RefSeq" id="WP_004403932.1">
    <property type="nucleotide sequence ID" value="NZ_JBPDUT010000002.1"/>
</dbReference>
<dbReference type="InterPro" id="IPR011646">
    <property type="entry name" value="KAP_P-loop"/>
</dbReference>
<evidence type="ECO:0000313" key="5">
    <source>
        <dbReference type="Proteomes" id="UP000274541"/>
    </source>
</evidence>
<accession>A0A0Q0DAV0</accession>
<feature type="domain" description="KAP NTPase" evidence="3">
    <location>
        <begin position="24"/>
        <end position="381"/>
    </location>
</feature>
<keyword evidence="2" id="KW-0812">Transmembrane</keyword>
<gene>
    <name evidence="4" type="ORF">ALQ37_00949</name>
</gene>
<dbReference type="InterPro" id="IPR027417">
    <property type="entry name" value="P-loop_NTPase"/>
</dbReference>
<feature type="region of interest" description="Disordered" evidence="1">
    <location>
        <begin position="418"/>
        <end position="441"/>
    </location>
</feature>
<sequence>MNILNFQSENPSERDAFKGESHDRVAQAIHDYINSRENHRVIGLEGEFGSGKSSILQMLERKIKEKSSKSVLWIFDCEQNYQGSIKSNFIELFTDQITSLLTKIGDKAAVPEVLKTRDIALGRHFSYTKDTRSHISVWAVLLIASGVLSPTFIRDYLPQLRGNMELPWWQHLFYLGTSLAPLIILILAYFFNGKEQVGKKRWNISSLLKGSSDDQITETIEISKEVSPLDLKRALRNHLHAVKDHHFIIVIDNLDRLPRDVLRSVWSDLEIFTSVTGSENLSVIVPFCSTKVSQYLNGDSEQSYDSRDFIAKKFPVVFRTPPIITSGWKDAFRTLWAETFGPESQSDADTCSIILQRHSPMTAGLVTPRLQKRFINDIATTMLVTAGQPSLICIAAYIAICKYNNISIESLLKEPAAPSTEDAAATDNSGEKEQREKNSANLARTKRTLKTLLGEDMNRGWHIQVLQIHFQTSPDIAIAELIDQPLATAIESQDGKQLASLAEYFGFTDSFLRGLEGEVSPNNLFLALHKAANSENCDISVLIPHINKKFTENSLLTALVPEAGYFEATRGLISLGLSKAIFDGELKSARDAFLSINRRAYEPDAKDAYQKVVNMYDSYLNALDEPFPETTMDSSEVLFHILVPDPDLLVIDVNRITLSQKGRSDAVRQIISNDTISFDLTPLPQEEWIYCLHQCFRGIKMSSVTHDYQLSDEKSTEIINAITYDPTEERSWVGLAFFEKYSNTIPALIKSHLPSTESNCIKVAMAIVYMRLGMGAELAEIPEIESALTKESELLNSLTKALLHSGNLFTLTLEPESRSIVAPILAHAIKKRIIAKIYVFHVYREYTQLCEALSNAGLAESEFLAWITSFSQLAEHLPTLDEIDPKFLNTILMGSDDSMLQLRAHILDRDFGSEIDKAGWLAIFNSPNARVANTLDRMVVEKLDFKGEKNAHAAFSTYISALIKKSTFEDPSEQVIGNIKNVLDLFDKDTLFVIGTELRACTYDGTAPIEASIFILSTLNSLLPSVTPRNKVEEERLLQILLFIHRNPESTSQASDFLDHQWEQLADWSISKDNKDTYASYVTKLRDRLPNVYADLSNKTGFKARMKKFASALMARPSDTED</sequence>
<dbReference type="Proteomes" id="UP000274541">
    <property type="component" value="Unassembled WGS sequence"/>
</dbReference>
<reference evidence="4 5" key="1">
    <citation type="submission" date="2018-08" db="EMBL/GenBank/DDBJ databases">
        <title>Recombination of ecologically and evolutionarily significant loci maintains genetic cohesion in the Pseudomonas syringae species complex.</title>
        <authorList>
            <person name="Dillon M."/>
            <person name="Thakur S."/>
            <person name="Almeida R.N.D."/>
            <person name="Weir B.S."/>
            <person name="Guttman D.S."/>
        </authorList>
    </citation>
    <scope>NUCLEOTIDE SEQUENCE [LARGE SCALE GENOMIC DNA]</scope>
    <source>
        <strain evidence="4 5">ICMP 4388</strain>
    </source>
</reference>
<keyword evidence="2" id="KW-1133">Transmembrane helix</keyword>
<proteinExistence type="predicted"/>
<comment type="caution">
    <text evidence="4">The sequence shown here is derived from an EMBL/GenBank/DDBJ whole genome shotgun (WGS) entry which is preliminary data.</text>
</comment>
<dbReference type="AlphaFoldDB" id="A0A0Q0DAV0"/>
<evidence type="ECO:0000259" key="3">
    <source>
        <dbReference type="Pfam" id="PF07693"/>
    </source>
</evidence>
<name>A0A0Q0DAV0_PSEAP</name>
<dbReference type="EMBL" id="RBPX01000061">
    <property type="protein sequence ID" value="RMO70796.1"/>
    <property type="molecule type" value="Genomic_DNA"/>
</dbReference>
<feature type="transmembrane region" description="Helical" evidence="2">
    <location>
        <begin position="173"/>
        <end position="191"/>
    </location>
</feature>
<evidence type="ECO:0000313" key="4">
    <source>
        <dbReference type="EMBL" id="RMO70796.1"/>
    </source>
</evidence>
<dbReference type="Gene3D" id="3.40.50.300">
    <property type="entry name" value="P-loop containing nucleotide triphosphate hydrolases"/>
    <property type="match status" value="1"/>
</dbReference>
<protein>
    <recommendedName>
        <fullName evidence="3">KAP NTPase domain-containing protein</fullName>
    </recommendedName>
</protein>
<feature type="transmembrane region" description="Helical" evidence="2">
    <location>
        <begin position="135"/>
        <end position="153"/>
    </location>
</feature>